<dbReference type="EMBL" id="CACVKT020001248">
    <property type="protein sequence ID" value="CAC5366410.1"/>
    <property type="molecule type" value="Genomic_DNA"/>
</dbReference>
<name>A0A6J8AFX0_MYTCO</name>
<reference evidence="1 2" key="1">
    <citation type="submission" date="2020-06" db="EMBL/GenBank/DDBJ databases">
        <authorList>
            <person name="Li R."/>
            <person name="Bekaert M."/>
        </authorList>
    </citation>
    <scope>NUCLEOTIDE SEQUENCE [LARGE SCALE GENOMIC DNA]</scope>
    <source>
        <strain evidence="2">wild</strain>
    </source>
</reference>
<proteinExistence type="predicted"/>
<dbReference type="OrthoDB" id="6107291at2759"/>
<sequence>MQTKRNKVLYSNSEALLQCLTKNKTKLDKDNFRHKTVYHERMEPARTVEQDYVTKCIPAVQNVHNRYGKLDSAIKKVANLQFIDLDNYSQKDRLKRRIYTSSDDSVETSERNTKIIDKITSTLPKYSRRAIRRDFINKYSHFIKTPKSVLRHMFSDLTGSEIQAQNKVQDEINQRVTEILLGSDDPDLLLDFRKLNGKEIDTIFDVFYDELGKYFDEQIMQVHERRHSQELYMPLAISVEDLQSEIIKRIPPDVSVPSVETIRLQFTPNNAFQKSVLKYSGKLDVKFRVQTRQARVNYKTP</sequence>
<accession>A0A6J8AFX0</accession>
<protein>
    <submittedName>
        <fullName evidence="1">Uncharacterized protein</fullName>
    </submittedName>
</protein>
<gene>
    <name evidence="1" type="ORF">MCOR_6723</name>
</gene>
<dbReference type="AlphaFoldDB" id="A0A6J8AFX0"/>
<evidence type="ECO:0000313" key="1">
    <source>
        <dbReference type="EMBL" id="CAC5366410.1"/>
    </source>
</evidence>
<dbReference type="Proteomes" id="UP000507470">
    <property type="component" value="Unassembled WGS sequence"/>
</dbReference>
<evidence type="ECO:0000313" key="2">
    <source>
        <dbReference type="Proteomes" id="UP000507470"/>
    </source>
</evidence>
<keyword evidence="2" id="KW-1185">Reference proteome</keyword>
<organism evidence="1 2">
    <name type="scientific">Mytilus coruscus</name>
    <name type="common">Sea mussel</name>
    <dbReference type="NCBI Taxonomy" id="42192"/>
    <lineage>
        <taxon>Eukaryota</taxon>
        <taxon>Metazoa</taxon>
        <taxon>Spiralia</taxon>
        <taxon>Lophotrochozoa</taxon>
        <taxon>Mollusca</taxon>
        <taxon>Bivalvia</taxon>
        <taxon>Autobranchia</taxon>
        <taxon>Pteriomorphia</taxon>
        <taxon>Mytilida</taxon>
        <taxon>Mytiloidea</taxon>
        <taxon>Mytilidae</taxon>
        <taxon>Mytilinae</taxon>
        <taxon>Mytilus</taxon>
    </lineage>
</organism>